<dbReference type="Proteomes" id="UP001069802">
    <property type="component" value="Unassembled WGS sequence"/>
</dbReference>
<dbReference type="InterPro" id="IPR001343">
    <property type="entry name" value="Hemolysn_Ca-bd"/>
</dbReference>
<comment type="caution">
    <text evidence="1">The sequence shown here is derived from an EMBL/GenBank/DDBJ whole genome shotgun (WGS) entry which is preliminary data.</text>
</comment>
<dbReference type="EMBL" id="JAPWGY010000054">
    <property type="protein sequence ID" value="MCZ4283190.1"/>
    <property type="molecule type" value="Genomic_DNA"/>
</dbReference>
<accession>A0ABT4LPX4</accession>
<protein>
    <submittedName>
        <fullName evidence="1">Calcium-binding protein</fullName>
    </submittedName>
</protein>
<reference evidence="1" key="1">
    <citation type="submission" date="2022-12" db="EMBL/GenBank/DDBJ databases">
        <title>Bacterial isolates from different developmental stages of Nematostella vectensis.</title>
        <authorList>
            <person name="Fraune S."/>
        </authorList>
    </citation>
    <scope>NUCLEOTIDE SEQUENCE</scope>
    <source>
        <strain evidence="1">G21630-S1</strain>
    </source>
</reference>
<dbReference type="RefSeq" id="WP_419715245.1">
    <property type="nucleotide sequence ID" value="NZ_JAPWGY010000054.1"/>
</dbReference>
<feature type="non-terminal residue" evidence="1">
    <location>
        <position position="61"/>
    </location>
</feature>
<dbReference type="Pfam" id="PF00353">
    <property type="entry name" value="HemolysinCabind"/>
    <property type="match status" value="1"/>
</dbReference>
<sequence>MSASDNDTYLGDAGVNNQFADFDGGDDLFIGFGGNDSFVGGGGNDYVIGGDGDDRLTGGAG</sequence>
<proteinExistence type="predicted"/>
<keyword evidence="2" id="KW-1185">Reference proteome</keyword>
<dbReference type="InterPro" id="IPR011049">
    <property type="entry name" value="Serralysin-like_metalloprot_C"/>
</dbReference>
<evidence type="ECO:0000313" key="1">
    <source>
        <dbReference type="EMBL" id="MCZ4283190.1"/>
    </source>
</evidence>
<dbReference type="SUPFAM" id="SSF51120">
    <property type="entry name" value="beta-Roll"/>
    <property type="match status" value="1"/>
</dbReference>
<name>A0ABT4LPX4_9PROT</name>
<organism evidence="1 2">
    <name type="scientific">Kiloniella laminariae</name>
    <dbReference type="NCBI Taxonomy" id="454162"/>
    <lineage>
        <taxon>Bacteria</taxon>
        <taxon>Pseudomonadati</taxon>
        <taxon>Pseudomonadota</taxon>
        <taxon>Alphaproteobacteria</taxon>
        <taxon>Rhodospirillales</taxon>
        <taxon>Kiloniellaceae</taxon>
        <taxon>Kiloniella</taxon>
    </lineage>
</organism>
<dbReference type="PRINTS" id="PR00313">
    <property type="entry name" value="CABNDNGRPT"/>
</dbReference>
<gene>
    <name evidence="1" type="ORF">O4H49_20600</name>
</gene>
<dbReference type="Gene3D" id="2.150.10.10">
    <property type="entry name" value="Serralysin-like metalloprotease, C-terminal"/>
    <property type="match status" value="1"/>
</dbReference>
<evidence type="ECO:0000313" key="2">
    <source>
        <dbReference type="Proteomes" id="UP001069802"/>
    </source>
</evidence>